<accession>A0A6N1MXA8</accession>
<sequence length="247" mass="29257">MSTISALAFEIQQTTKFHDIEIKRSYINEIVAALFGFKTFNSLKLSSYPIFTDSIDDQLDGELFENRCEELNVSIALAPFFQKHLSNYHFLYLTNEEMSQLVRHALDDDSLHDNVLERLKKTFIEFPQVSIYPYLIAQFYSDCESDFDEQNKDMNYLYHRYLQGKEISPTWKAGLDNFIKEKERNNEYKDNYIKYLKIAAHLGSFPAQLELYQFGDNDHYVDDDDFDEDMYDYSHSNYPSDLCTRQK</sequence>
<protein>
    <submittedName>
        <fullName evidence="1">Uncharacterized protein</fullName>
    </submittedName>
</protein>
<dbReference type="RefSeq" id="WP_174894597.1">
    <property type="nucleotide sequence ID" value="NZ_CP054803.1"/>
</dbReference>
<evidence type="ECO:0000313" key="1">
    <source>
        <dbReference type="EMBL" id="QKU22357.1"/>
    </source>
</evidence>
<dbReference type="AlphaFoldDB" id="A0A6N1MXA8"/>
<evidence type="ECO:0000313" key="2">
    <source>
        <dbReference type="Proteomes" id="UP000509126"/>
    </source>
</evidence>
<dbReference type="EMBL" id="CP054803">
    <property type="protein sequence ID" value="QKU22357.1"/>
    <property type="molecule type" value="Genomic_DNA"/>
</dbReference>
<name>A0A6N1MXA8_ACILW</name>
<reference evidence="1 2" key="1">
    <citation type="submission" date="2019-11" db="EMBL/GenBank/DDBJ databases">
        <title>FDA dAtabase for Regulatory Grade micrObial Sequences (FDA-ARGOS): Supporting development and validation of Infectious Disease Dx tests.</title>
        <authorList>
            <person name="Patel R."/>
            <person name="Rucinski S."/>
            <person name="Tallon L."/>
            <person name="Sadzewicz L."/>
            <person name="Vavikolanu K."/>
            <person name="Mehta A."/>
            <person name="Aluvathingal J."/>
            <person name="Nadendla S."/>
            <person name="Nandy P."/>
            <person name="Geyer C."/>
            <person name="Yan Y."/>
            <person name="Sichtig H."/>
        </authorList>
    </citation>
    <scope>NUCLEOTIDE SEQUENCE [LARGE SCALE GENOMIC DNA]</scope>
    <source>
        <strain evidence="1 2">FDAARGOS_557</strain>
    </source>
</reference>
<dbReference type="Proteomes" id="UP000509126">
    <property type="component" value="Chromosome"/>
</dbReference>
<proteinExistence type="predicted"/>
<gene>
    <name evidence="1" type="ORF">FOB19_13700</name>
</gene>
<organism evidence="1 2">
    <name type="scientific">Acinetobacter lwoffii</name>
    <dbReference type="NCBI Taxonomy" id="28090"/>
    <lineage>
        <taxon>Bacteria</taxon>
        <taxon>Pseudomonadati</taxon>
        <taxon>Pseudomonadota</taxon>
        <taxon>Gammaproteobacteria</taxon>
        <taxon>Moraxellales</taxon>
        <taxon>Moraxellaceae</taxon>
        <taxon>Acinetobacter</taxon>
    </lineage>
</organism>